<dbReference type="InterPro" id="IPR046778">
    <property type="entry name" value="UPF0758_N"/>
</dbReference>
<keyword evidence="9" id="KW-1185">Reference proteome</keyword>
<dbReference type="PANTHER" id="PTHR30471:SF3">
    <property type="entry name" value="UPF0758 PROTEIN YEES-RELATED"/>
    <property type="match status" value="1"/>
</dbReference>
<comment type="caution">
    <text evidence="8">The sequence shown here is derived from an EMBL/GenBank/DDBJ whole genome shotgun (WGS) entry which is preliminary data.</text>
</comment>
<comment type="similarity">
    <text evidence="6">Belongs to the UPF0758 family.</text>
</comment>
<keyword evidence="3" id="KW-0378">Hydrolase</keyword>
<reference evidence="8 9" key="1">
    <citation type="submission" date="2017-04" db="EMBL/GenBank/DDBJ databases">
        <title>A new member of the family Flavobacteriaceae isolated from ascidians.</title>
        <authorList>
            <person name="Chen L."/>
        </authorList>
    </citation>
    <scope>NUCLEOTIDE SEQUENCE [LARGE SCALE GENOMIC DNA]</scope>
    <source>
        <strain evidence="8 9">HQA918</strain>
    </source>
</reference>
<dbReference type="AlphaFoldDB" id="A0A2A4G7Z6"/>
<evidence type="ECO:0000256" key="2">
    <source>
        <dbReference type="ARBA" id="ARBA00022723"/>
    </source>
</evidence>
<dbReference type="GO" id="GO:0006508">
    <property type="term" value="P:proteolysis"/>
    <property type="evidence" value="ECO:0007669"/>
    <property type="project" value="UniProtKB-KW"/>
</dbReference>
<dbReference type="CDD" id="cd08071">
    <property type="entry name" value="MPN_DUF2466"/>
    <property type="match status" value="1"/>
</dbReference>
<evidence type="ECO:0000313" key="9">
    <source>
        <dbReference type="Proteomes" id="UP000219559"/>
    </source>
</evidence>
<dbReference type="RefSeq" id="WP_097440666.1">
    <property type="nucleotide sequence ID" value="NZ_KZ300476.1"/>
</dbReference>
<dbReference type="OrthoDB" id="9804482at2"/>
<dbReference type="PROSITE" id="PS01302">
    <property type="entry name" value="UPF0758"/>
    <property type="match status" value="1"/>
</dbReference>
<dbReference type="GO" id="GO:0046872">
    <property type="term" value="F:metal ion binding"/>
    <property type="evidence" value="ECO:0007669"/>
    <property type="project" value="UniProtKB-KW"/>
</dbReference>
<accession>A0A2A4G7Z6</accession>
<dbReference type="Gene3D" id="3.40.140.10">
    <property type="entry name" value="Cytidine Deaminase, domain 2"/>
    <property type="match status" value="1"/>
</dbReference>
<keyword evidence="2" id="KW-0479">Metal-binding</keyword>
<protein>
    <recommendedName>
        <fullName evidence="7">MPN domain-containing protein</fullName>
    </recommendedName>
</protein>
<dbReference type="GO" id="GO:0008237">
    <property type="term" value="F:metallopeptidase activity"/>
    <property type="evidence" value="ECO:0007669"/>
    <property type="project" value="UniProtKB-KW"/>
</dbReference>
<dbReference type="InterPro" id="IPR025657">
    <property type="entry name" value="RadC_JAB"/>
</dbReference>
<dbReference type="PANTHER" id="PTHR30471">
    <property type="entry name" value="DNA REPAIR PROTEIN RADC"/>
    <property type="match status" value="1"/>
</dbReference>
<keyword evidence="4" id="KW-0862">Zinc</keyword>
<evidence type="ECO:0000256" key="5">
    <source>
        <dbReference type="ARBA" id="ARBA00023049"/>
    </source>
</evidence>
<dbReference type="NCBIfam" id="TIGR00608">
    <property type="entry name" value="radc"/>
    <property type="match status" value="1"/>
</dbReference>
<dbReference type="InterPro" id="IPR001405">
    <property type="entry name" value="UPF0758"/>
</dbReference>
<dbReference type="Pfam" id="PF20582">
    <property type="entry name" value="UPF0758_N"/>
    <property type="match status" value="1"/>
</dbReference>
<name>A0A2A4G7Z6_9FLAO</name>
<proteinExistence type="inferred from homology"/>
<feature type="domain" description="MPN" evidence="7">
    <location>
        <begin position="108"/>
        <end position="231"/>
    </location>
</feature>
<evidence type="ECO:0000256" key="4">
    <source>
        <dbReference type="ARBA" id="ARBA00022833"/>
    </source>
</evidence>
<dbReference type="InterPro" id="IPR037518">
    <property type="entry name" value="MPN"/>
</dbReference>
<organism evidence="8 9">
    <name type="scientific">Sediminicola luteus</name>
    <dbReference type="NCBI Taxonomy" id="319238"/>
    <lineage>
        <taxon>Bacteria</taxon>
        <taxon>Pseudomonadati</taxon>
        <taxon>Bacteroidota</taxon>
        <taxon>Flavobacteriia</taxon>
        <taxon>Flavobacteriales</taxon>
        <taxon>Flavobacteriaceae</taxon>
        <taxon>Sediminicola</taxon>
    </lineage>
</organism>
<evidence type="ECO:0000259" key="7">
    <source>
        <dbReference type="PROSITE" id="PS50249"/>
    </source>
</evidence>
<evidence type="ECO:0000313" key="8">
    <source>
        <dbReference type="EMBL" id="PCE64551.1"/>
    </source>
</evidence>
<sequence>MCAKESFSIKQWATDDKPREKLMDKGRTALSDAELLAILLGSGNAQESAVGLAKRILASVNNDLNQLAVLNLEQFMRFKGVGSAKAVTIAAAMELGRRRRETEHKTQVKISSSSLAFSLLAPFLEDLAHEEFWVVYLNHANRPIRTEMVSKGGISGTLVDVRVVLRKALEYGAVGLILAHNHPSGTLSASTPDQELTDKIKLAALAMDIKVLDHLIVGQKGYFSFADEGLL</sequence>
<dbReference type="InterPro" id="IPR020891">
    <property type="entry name" value="UPF0758_CS"/>
</dbReference>
<evidence type="ECO:0000256" key="3">
    <source>
        <dbReference type="ARBA" id="ARBA00022801"/>
    </source>
</evidence>
<gene>
    <name evidence="8" type="ORF">B7P33_09725</name>
</gene>
<dbReference type="PROSITE" id="PS50249">
    <property type="entry name" value="MPN"/>
    <property type="match status" value="1"/>
</dbReference>
<keyword evidence="1" id="KW-0645">Protease</keyword>
<dbReference type="Pfam" id="PF04002">
    <property type="entry name" value="RadC"/>
    <property type="match status" value="1"/>
</dbReference>
<keyword evidence="5" id="KW-0482">Metalloprotease</keyword>
<dbReference type="Proteomes" id="UP000219559">
    <property type="component" value="Unassembled WGS sequence"/>
</dbReference>
<evidence type="ECO:0000256" key="6">
    <source>
        <dbReference type="RuleBase" id="RU003797"/>
    </source>
</evidence>
<evidence type="ECO:0000256" key="1">
    <source>
        <dbReference type="ARBA" id="ARBA00022670"/>
    </source>
</evidence>
<dbReference type="NCBIfam" id="NF000642">
    <property type="entry name" value="PRK00024.1"/>
    <property type="match status" value="1"/>
</dbReference>
<dbReference type="EMBL" id="NBWU01000003">
    <property type="protein sequence ID" value="PCE64551.1"/>
    <property type="molecule type" value="Genomic_DNA"/>
</dbReference>